<evidence type="ECO:0000313" key="3">
    <source>
        <dbReference type="Proteomes" id="UP000011668"/>
    </source>
</evidence>
<keyword evidence="1" id="KW-0812">Transmembrane</keyword>
<dbReference type="EMBL" id="AFRT01000947">
    <property type="protein sequence ID" value="ELU42017.1"/>
    <property type="molecule type" value="Genomic_DNA"/>
</dbReference>
<name>L8WYX2_THACA</name>
<sequence length="102" mass="12206">MSSEQYDIRANARYITQPTQKQISLVVQLSSARRSRDVGWIWVRVVLCDRISLDRYATSNSFVFVLIIIHFFGVYNMYSLYERYMRVHYDYYSMLINGSLQQ</sequence>
<reference evidence="2 3" key="1">
    <citation type="journal article" date="2013" name="Nat. Commun.">
        <title>The evolution and pathogenic mechanisms of the rice sheath blight pathogen.</title>
        <authorList>
            <person name="Zheng A."/>
            <person name="Lin R."/>
            <person name="Xu L."/>
            <person name="Qin P."/>
            <person name="Tang C."/>
            <person name="Ai P."/>
            <person name="Zhang D."/>
            <person name="Liu Y."/>
            <person name="Sun Z."/>
            <person name="Feng H."/>
            <person name="Wang Y."/>
            <person name="Chen Y."/>
            <person name="Liang X."/>
            <person name="Fu R."/>
            <person name="Li Q."/>
            <person name="Zhang J."/>
            <person name="Yu X."/>
            <person name="Xie Z."/>
            <person name="Ding L."/>
            <person name="Guan P."/>
            <person name="Tang J."/>
            <person name="Liang Y."/>
            <person name="Wang S."/>
            <person name="Deng Q."/>
            <person name="Li S."/>
            <person name="Zhu J."/>
            <person name="Wang L."/>
            <person name="Liu H."/>
            <person name="Li P."/>
        </authorList>
    </citation>
    <scope>NUCLEOTIDE SEQUENCE [LARGE SCALE GENOMIC DNA]</scope>
    <source>
        <strain evidence="3">AG-1 IA</strain>
    </source>
</reference>
<feature type="transmembrane region" description="Helical" evidence="1">
    <location>
        <begin position="62"/>
        <end position="81"/>
    </location>
</feature>
<accession>L8WYX2</accession>
<dbReference type="HOGENOM" id="CLU_2279379_0_0_1"/>
<dbReference type="AlphaFoldDB" id="L8WYX2"/>
<proteinExistence type="predicted"/>
<evidence type="ECO:0000313" key="2">
    <source>
        <dbReference type="EMBL" id="ELU42017.1"/>
    </source>
</evidence>
<gene>
    <name evidence="2" type="ORF">AG1IA_03956</name>
</gene>
<evidence type="ECO:0000256" key="1">
    <source>
        <dbReference type="SAM" id="Phobius"/>
    </source>
</evidence>
<dbReference type="Proteomes" id="UP000011668">
    <property type="component" value="Unassembled WGS sequence"/>
</dbReference>
<keyword evidence="3" id="KW-1185">Reference proteome</keyword>
<organism evidence="2 3">
    <name type="scientific">Thanatephorus cucumeris (strain AG1-IA)</name>
    <name type="common">Rice sheath blight fungus</name>
    <name type="synonym">Rhizoctonia solani</name>
    <dbReference type="NCBI Taxonomy" id="983506"/>
    <lineage>
        <taxon>Eukaryota</taxon>
        <taxon>Fungi</taxon>
        <taxon>Dikarya</taxon>
        <taxon>Basidiomycota</taxon>
        <taxon>Agaricomycotina</taxon>
        <taxon>Agaricomycetes</taxon>
        <taxon>Cantharellales</taxon>
        <taxon>Ceratobasidiaceae</taxon>
        <taxon>Rhizoctonia</taxon>
        <taxon>Rhizoctonia solani AG-1</taxon>
    </lineage>
</organism>
<keyword evidence="1" id="KW-0472">Membrane</keyword>
<comment type="caution">
    <text evidence="2">The sequence shown here is derived from an EMBL/GenBank/DDBJ whole genome shotgun (WGS) entry which is preliminary data.</text>
</comment>
<keyword evidence="1" id="KW-1133">Transmembrane helix</keyword>
<protein>
    <submittedName>
        <fullName evidence="2">Uncharacterized protein</fullName>
    </submittedName>
</protein>